<feature type="transmembrane region" description="Helical" evidence="1">
    <location>
        <begin position="47"/>
        <end position="66"/>
    </location>
</feature>
<name>W4M6Q5_9BACT</name>
<comment type="caution">
    <text evidence="2">The sequence shown here is derived from an EMBL/GenBank/DDBJ whole genome shotgun (WGS) entry which is preliminary data.</text>
</comment>
<dbReference type="EMBL" id="AZHX01000797">
    <property type="protein sequence ID" value="ETX06039.1"/>
    <property type="molecule type" value="Genomic_DNA"/>
</dbReference>
<proteinExistence type="predicted"/>
<sequence length="124" mass="13722">MLDFYSRVAAWLKRIRLVLWIILCGALIAFGWGVFNPVDPEKNPVFLGSVFLFGWAVCLLVIQAYFSQPIERPTPSDAWFLKFKKRLVIAFSWGLALAVTGLAAAMILLTMRACNVLISNAGGG</sequence>
<evidence type="ECO:0000313" key="2">
    <source>
        <dbReference type="EMBL" id="ETX06039.1"/>
    </source>
</evidence>
<protein>
    <submittedName>
        <fullName evidence="2">Uncharacterized protein</fullName>
    </submittedName>
</protein>
<organism evidence="2 3">
    <name type="scientific">Candidatus Entotheonella gemina</name>
    <dbReference type="NCBI Taxonomy" id="1429439"/>
    <lineage>
        <taxon>Bacteria</taxon>
        <taxon>Pseudomonadati</taxon>
        <taxon>Nitrospinota/Tectimicrobiota group</taxon>
        <taxon>Candidatus Tectimicrobiota</taxon>
        <taxon>Candidatus Entotheonellia</taxon>
        <taxon>Candidatus Entotheonellales</taxon>
        <taxon>Candidatus Entotheonellaceae</taxon>
        <taxon>Candidatus Entotheonella</taxon>
    </lineage>
</organism>
<evidence type="ECO:0000256" key="1">
    <source>
        <dbReference type="SAM" id="Phobius"/>
    </source>
</evidence>
<dbReference type="AlphaFoldDB" id="W4M6Q5"/>
<keyword evidence="3" id="KW-1185">Reference proteome</keyword>
<dbReference type="HOGENOM" id="CLU_1999736_0_0_7"/>
<gene>
    <name evidence="2" type="ORF">ETSY2_19480</name>
</gene>
<reference evidence="2 3" key="1">
    <citation type="journal article" date="2014" name="Nature">
        <title>An environmental bacterial taxon with a large and distinct metabolic repertoire.</title>
        <authorList>
            <person name="Wilson M.C."/>
            <person name="Mori T."/>
            <person name="Ruckert C."/>
            <person name="Uria A.R."/>
            <person name="Helf M.J."/>
            <person name="Takada K."/>
            <person name="Gernert C."/>
            <person name="Steffens U.A."/>
            <person name="Heycke N."/>
            <person name="Schmitt S."/>
            <person name="Rinke C."/>
            <person name="Helfrich E.J."/>
            <person name="Brachmann A.O."/>
            <person name="Gurgui C."/>
            <person name="Wakimoto T."/>
            <person name="Kracht M."/>
            <person name="Crusemann M."/>
            <person name="Hentschel U."/>
            <person name="Abe I."/>
            <person name="Matsunaga S."/>
            <person name="Kalinowski J."/>
            <person name="Takeyama H."/>
            <person name="Piel J."/>
        </authorList>
    </citation>
    <scope>NUCLEOTIDE SEQUENCE [LARGE SCALE GENOMIC DNA]</scope>
    <source>
        <strain evidence="3">TSY2</strain>
    </source>
</reference>
<keyword evidence="1" id="KW-0472">Membrane</keyword>
<feature type="transmembrane region" description="Helical" evidence="1">
    <location>
        <begin position="87"/>
        <end position="109"/>
    </location>
</feature>
<evidence type="ECO:0000313" key="3">
    <source>
        <dbReference type="Proteomes" id="UP000019140"/>
    </source>
</evidence>
<feature type="transmembrane region" description="Helical" evidence="1">
    <location>
        <begin position="17"/>
        <end position="35"/>
    </location>
</feature>
<accession>W4M6Q5</accession>
<dbReference type="Proteomes" id="UP000019140">
    <property type="component" value="Unassembled WGS sequence"/>
</dbReference>
<keyword evidence="1" id="KW-1133">Transmembrane helix</keyword>
<keyword evidence="1" id="KW-0812">Transmembrane</keyword>